<dbReference type="GO" id="GO:0016832">
    <property type="term" value="F:aldehyde-lyase activity"/>
    <property type="evidence" value="ECO:0007669"/>
    <property type="project" value="TreeGrafter"/>
</dbReference>
<evidence type="ECO:0000313" key="10">
    <source>
        <dbReference type="EMBL" id="KYF51746.1"/>
    </source>
</evidence>
<gene>
    <name evidence="10" type="primary">araD</name>
    <name evidence="10" type="ORF">BE08_14470</name>
</gene>
<dbReference type="SMART" id="SM01007">
    <property type="entry name" value="Aldolase_II"/>
    <property type="match status" value="1"/>
</dbReference>
<reference evidence="10 11" key="1">
    <citation type="submission" date="2014-02" db="EMBL/GenBank/DDBJ databases">
        <title>The small core and large imbalanced accessory genome model reveals a collaborative survival strategy of Sorangium cellulosum strains in nature.</title>
        <authorList>
            <person name="Han K."/>
            <person name="Peng R."/>
            <person name="Blom J."/>
            <person name="Li Y.-Z."/>
        </authorList>
    </citation>
    <scope>NUCLEOTIDE SEQUENCE [LARGE SCALE GENOMIC DNA]</scope>
    <source>
        <strain evidence="10 11">So0157-25</strain>
    </source>
</reference>
<evidence type="ECO:0000256" key="7">
    <source>
        <dbReference type="ARBA" id="ARBA00023235"/>
    </source>
</evidence>
<proteinExistence type="inferred from homology"/>
<dbReference type="EMBL" id="JELY01002726">
    <property type="protein sequence ID" value="KYF51746.1"/>
    <property type="molecule type" value="Genomic_DNA"/>
</dbReference>
<dbReference type="FunFam" id="3.40.225.10:FF:000001">
    <property type="entry name" value="L-ribulose-5-phosphate 4-epimerase UlaF"/>
    <property type="match status" value="1"/>
</dbReference>
<dbReference type="GO" id="GO:0008742">
    <property type="term" value="F:L-ribulose-phosphate 4-epimerase activity"/>
    <property type="evidence" value="ECO:0007669"/>
    <property type="project" value="UniProtKB-EC"/>
</dbReference>
<evidence type="ECO:0000256" key="4">
    <source>
        <dbReference type="ARBA" id="ARBA00013186"/>
    </source>
</evidence>
<dbReference type="InterPro" id="IPR001303">
    <property type="entry name" value="Aldolase_II/adducin_N"/>
</dbReference>
<evidence type="ECO:0000256" key="5">
    <source>
        <dbReference type="ARBA" id="ARBA00022723"/>
    </source>
</evidence>
<organism evidence="10 11">
    <name type="scientific">Sorangium cellulosum</name>
    <name type="common">Polyangium cellulosum</name>
    <dbReference type="NCBI Taxonomy" id="56"/>
    <lineage>
        <taxon>Bacteria</taxon>
        <taxon>Pseudomonadati</taxon>
        <taxon>Myxococcota</taxon>
        <taxon>Polyangia</taxon>
        <taxon>Polyangiales</taxon>
        <taxon>Polyangiaceae</taxon>
        <taxon>Sorangium</taxon>
    </lineage>
</organism>
<feature type="domain" description="Class II aldolase/adducin N-terminal" evidence="9">
    <location>
        <begin position="10"/>
        <end position="198"/>
    </location>
</feature>
<dbReference type="NCBIfam" id="NF006047">
    <property type="entry name" value="PRK08193.1"/>
    <property type="match status" value="1"/>
</dbReference>
<dbReference type="PANTHER" id="PTHR22789">
    <property type="entry name" value="FUCULOSE PHOSPHATE ALDOLASE"/>
    <property type="match status" value="1"/>
</dbReference>
<dbReference type="Proteomes" id="UP000075420">
    <property type="component" value="Unassembled WGS sequence"/>
</dbReference>
<evidence type="ECO:0000259" key="9">
    <source>
        <dbReference type="SMART" id="SM01007"/>
    </source>
</evidence>
<sequence>MSAIYRELRERAWAANMEIPRRGLAIYTFGNVSAFDRDLGVLAIKPSGVPYDRLSIDDMVVVDLEGKVVEGRLRPSSDTRTHIVLYRSFRGVGGVVHTHSTYATGWAQAGTPIPIYGTTHADHLAEDVPCTALMRADAVQGDYEAETGKQILECFAERSPLHTPMVLVAGHGPFAWGEDADKAVYNAAVLEEIARMAFITRTIHPGAARLPDVLVRKHFDRKHGKGAYYGQK</sequence>
<keyword evidence="8" id="KW-0119">Carbohydrate metabolism</keyword>
<dbReference type="InterPro" id="IPR050197">
    <property type="entry name" value="Aldolase_class_II_sugar_metab"/>
</dbReference>
<dbReference type="PANTHER" id="PTHR22789:SF8">
    <property type="entry name" value="L-RIBULOSE-5-PHOSPHATE 4-EPIMERASE SGBE"/>
    <property type="match status" value="1"/>
</dbReference>
<evidence type="ECO:0000256" key="2">
    <source>
        <dbReference type="ARBA" id="ARBA00001947"/>
    </source>
</evidence>
<accession>A0A150P7Z9</accession>
<evidence type="ECO:0000256" key="1">
    <source>
        <dbReference type="ARBA" id="ARBA00001726"/>
    </source>
</evidence>
<comment type="similarity">
    <text evidence="3">Belongs to the aldolase class II family. AraD/FucA subfamily.</text>
</comment>
<dbReference type="SUPFAM" id="SSF53639">
    <property type="entry name" value="AraD/HMP-PK domain-like"/>
    <property type="match status" value="1"/>
</dbReference>
<keyword evidence="6" id="KW-0862">Zinc</keyword>
<dbReference type="AlphaFoldDB" id="A0A150P7Z9"/>
<evidence type="ECO:0000256" key="8">
    <source>
        <dbReference type="ARBA" id="ARBA00023277"/>
    </source>
</evidence>
<keyword evidence="5" id="KW-0479">Metal-binding</keyword>
<dbReference type="Gene3D" id="3.40.225.10">
    <property type="entry name" value="Class II aldolase/adducin N-terminal domain"/>
    <property type="match status" value="1"/>
</dbReference>
<dbReference type="GO" id="GO:0019323">
    <property type="term" value="P:pentose catabolic process"/>
    <property type="evidence" value="ECO:0007669"/>
    <property type="project" value="TreeGrafter"/>
</dbReference>
<evidence type="ECO:0000256" key="3">
    <source>
        <dbReference type="ARBA" id="ARBA00010037"/>
    </source>
</evidence>
<protein>
    <recommendedName>
        <fullName evidence="4">L-ribulose-5-phosphate 4-epimerase</fullName>
        <ecNumber evidence="4">5.1.3.4</ecNumber>
    </recommendedName>
</protein>
<dbReference type="GO" id="GO:0046872">
    <property type="term" value="F:metal ion binding"/>
    <property type="evidence" value="ECO:0007669"/>
    <property type="project" value="UniProtKB-KW"/>
</dbReference>
<comment type="cofactor">
    <cofactor evidence="2">
        <name>Zn(2+)</name>
        <dbReference type="ChEBI" id="CHEBI:29105"/>
    </cofactor>
</comment>
<dbReference type="Pfam" id="PF00596">
    <property type="entry name" value="Aldolase_II"/>
    <property type="match status" value="1"/>
</dbReference>
<comment type="caution">
    <text evidence="10">The sequence shown here is derived from an EMBL/GenBank/DDBJ whole genome shotgun (WGS) entry which is preliminary data.</text>
</comment>
<dbReference type="InterPro" id="IPR036409">
    <property type="entry name" value="Aldolase_II/adducin_N_sf"/>
</dbReference>
<dbReference type="GO" id="GO:0005829">
    <property type="term" value="C:cytosol"/>
    <property type="evidence" value="ECO:0007669"/>
    <property type="project" value="TreeGrafter"/>
</dbReference>
<evidence type="ECO:0000313" key="11">
    <source>
        <dbReference type="Proteomes" id="UP000075420"/>
    </source>
</evidence>
<dbReference type="EC" id="5.1.3.4" evidence="4"/>
<name>A0A150P7Z9_SORCE</name>
<keyword evidence="7" id="KW-0413">Isomerase</keyword>
<evidence type="ECO:0000256" key="6">
    <source>
        <dbReference type="ARBA" id="ARBA00022833"/>
    </source>
</evidence>
<comment type="catalytic activity">
    <reaction evidence="1">
        <text>L-ribulose 5-phosphate = D-xylulose 5-phosphate</text>
        <dbReference type="Rhea" id="RHEA:22368"/>
        <dbReference type="ChEBI" id="CHEBI:57737"/>
        <dbReference type="ChEBI" id="CHEBI:58226"/>
        <dbReference type="EC" id="5.1.3.4"/>
    </reaction>
</comment>